<reference evidence="1" key="1">
    <citation type="submission" date="2022-08" db="EMBL/GenBank/DDBJ databases">
        <authorList>
            <consortium name="DOE Joint Genome Institute"/>
            <person name="Min B."/>
            <person name="Riley R."/>
            <person name="Sierra-Patev S."/>
            <person name="Naranjo-Ortiz M."/>
            <person name="Looney B."/>
            <person name="Konkel Z."/>
            <person name="Slot J.C."/>
            <person name="Sakamoto Y."/>
            <person name="Steenwyk J.L."/>
            <person name="Rokas A."/>
            <person name="Carro J."/>
            <person name="Camarero S."/>
            <person name="Ferreira P."/>
            <person name="Molpeceres G."/>
            <person name="Ruiz-Duenas F.J."/>
            <person name="Serrano A."/>
            <person name="Henrissat B."/>
            <person name="Drula E."/>
            <person name="Hughes K.W."/>
            <person name="Mata J.L."/>
            <person name="Ishikawa N.K."/>
            <person name="Vargas-Isla R."/>
            <person name="Ushijima S."/>
            <person name="Smith C.A."/>
            <person name="Ahrendt S."/>
            <person name="Andreopoulos W."/>
            <person name="He G."/>
            <person name="Labutti K."/>
            <person name="Lipzen A."/>
            <person name="Ng V."/>
            <person name="Sandor L."/>
            <person name="Barry K."/>
            <person name="Martinez A.T."/>
            <person name="Xiao Y."/>
            <person name="Gibbons J.G."/>
            <person name="Terashima K."/>
            <person name="Hibbett D.S."/>
            <person name="Grigoriev I.V."/>
        </authorList>
    </citation>
    <scope>NUCLEOTIDE SEQUENCE</scope>
    <source>
        <strain evidence="1">Sp2 HRB7682 ss15</strain>
    </source>
</reference>
<protein>
    <submittedName>
        <fullName evidence="1">Uncharacterized protein</fullName>
    </submittedName>
</protein>
<proteinExistence type="predicted"/>
<dbReference type="AlphaFoldDB" id="A0A9W9DLS9"/>
<dbReference type="EMBL" id="JANVFS010000020">
    <property type="protein sequence ID" value="KAJ4476428.1"/>
    <property type="molecule type" value="Genomic_DNA"/>
</dbReference>
<reference evidence="1" key="2">
    <citation type="journal article" date="2023" name="Proc. Natl. Acad. Sci. U.S.A.">
        <title>A global phylogenomic analysis of the shiitake genus Lentinula.</title>
        <authorList>
            <person name="Sierra-Patev S."/>
            <person name="Min B."/>
            <person name="Naranjo-Ortiz M."/>
            <person name="Looney B."/>
            <person name="Konkel Z."/>
            <person name="Slot J.C."/>
            <person name="Sakamoto Y."/>
            <person name="Steenwyk J.L."/>
            <person name="Rokas A."/>
            <person name="Carro J."/>
            <person name="Camarero S."/>
            <person name="Ferreira P."/>
            <person name="Molpeceres G."/>
            <person name="Ruiz-Duenas F.J."/>
            <person name="Serrano A."/>
            <person name="Henrissat B."/>
            <person name="Drula E."/>
            <person name="Hughes K.W."/>
            <person name="Mata J.L."/>
            <person name="Ishikawa N.K."/>
            <person name="Vargas-Isla R."/>
            <person name="Ushijima S."/>
            <person name="Smith C.A."/>
            <person name="Donoghue J."/>
            <person name="Ahrendt S."/>
            <person name="Andreopoulos W."/>
            <person name="He G."/>
            <person name="LaButti K."/>
            <person name="Lipzen A."/>
            <person name="Ng V."/>
            <person name="Riley R."/>
            <person name="Sandor L."/>
            <person name="Barry K."/>
            <person name="Martinez A.T."/>
            <person name="Xiao Y."/>
            <person name="Gibbons J.G."/>
            <person name="Terashima K."/>
            <person name="Grigoriev I.V."/>
            <person name="Hibbett D."/>
        </authorList>
    </citation>
    <scope>NUCLEOTIDE SEQUENCE</scope>
    <source>
        <strain evidence="1">Sp2 HRB7682 ss15</strain>
    </source>
</reference>
<accession>A0A9W9DLS9</accession>
<organism evidence="1 2">
    <name type="scientific">Lentinula lateritia</name>
    <dbReference type="NCBI Taxonomy" id="40482"/>
    <lineage>
        <taxon>Eukaryota</taxon>
        <taxon>Fungi</taxon>
        <taxon>Dikarya</taxon>
        <taxon>Basidiomycota</taxon>
        <taxon>Agaricomycotina</taxon>
        <taxon>Agaricomycetes</taxon>
        <taxon>Agaricomycetidae</taxon>
        <taxon>Agaricales</taxon>
        <taxon>Marasmiineae</taxon>
        <taxon>Omphalotaceae</taxon>
        <taxon>Lentinula</taxon>
    </lineage>
</organism>
<evidence type="ECO:0000313" key="1">
    <source>
        <dbReference type="EMBL" id="KAJ4476428.1"/>
    </source>
</evidence>
<gene>
    <name evidence="1" type="ORF">C8J55DRAFT_118694</name>
</gene>
<name>A0A9W9DLS9_9AGAR</name>
<comment type="caution">
    <text evidence="1">The sequence shown here is derived from an EMBL/GenBank/DDBJ whole genome shotgun (WGS) entry which is preliminary data.</text>
</comment>
<evidence type="ECO:0000313" key="2">
    <source>
        <dbReference type="Proteomes" id="UP001150238"/>
    </source>
</evidence>
<dbReference type="Proteomes" id="UP001150238">
    <property type="component" value="Unassembled WGS sequence"/>
</dbReference>
<sequence length="97" mass="10678">MSHKLHERLRKLYEEDVAVGPTRSERGTPAKARPVATSLILLSLRWDRGCLSAFLRALLDPEAGTRSLFACFLVLGWDVLEVAGSGSSPIVADLLRF</sequence>